<dbReference type="InterPro" id="IPR002401">
    <property type="entry name" value="Cyt_P450_E_grp-I"/>
</dbReference>
<evidence type="ECO:0000313" key="2">
    <source>
        <dbReference type="EMBL" id="QJW83789.1"/>
    </source>
</evidence>
<dbReference type="PRINTS" id="PR00463">
    <property type="entry name" value="EP450I"/>
</dbReference>
<dbReference type="SUPFAM" id="SSF48264">
    <property type="entry name" value="Cytochrome P450"/>
    <property type="match status" value="1"/>
</dbReference>
<name>A0ABX6P120_9BURK</name>
<dbReference type="Pfam" id="PF00067">
    <property type="entry name" value="p450"/>
    <property type="match status" value="1"/>
</dbReference>
<accession>A0ABX6P120</accession>
<proteinExistence type="inferred from homology"/>
<gene>
    <name evidence="2" type="ORF">HK414_06550</name>
</gene>
<dbReference type="Proteomes" id="UP000500826">
    <property type="component" value="Chromosome"/>
</dbReference>
<dbReference type="InterPro" id="IPR001128">
    <property type="entry name" value="Cyt_P450"/>
</dbReference>
<evidence type="ECO:0000256" key="1">
    <source>
        <dbReference type="ARBA" id="ARBA00010617"/>
    </source>
</evidence>
<sequence length="252" mass="28522">MPTPLNRSLARTREVLDGYLRPIIRARRAQPEPRDDILESLLRVKDPETGDALSDRGDLDETKTLFTAGFETTATALTWAMFLLARHPEAMAKLIAEIDTVLAGRPPGWEDLEKLPYTSQVVQETLRLYPPVYSLARECVEDDVLGGFTVPRGTVLMLSVLGIHRDARWWPQPEAFRPERFAGDWPRQAYLPFATGRHLCVGNHFSLTEMAVVLVRIAQRYRFTLADPGPVGMQAQITPVPDREIHLMLEPR</sequence>
<dbReference type="InterPro" id="IPR036396">
    <property type="entry name" value="Cyt_P450_sf"/>
</dbReference>
<dbReference type="InterPro" id="IPR050121">
    <property type="entry name" value="Cytochrome_P450_monoxygenase"/>
</dbReference>
<dbReference type="PANTHER" id="PTHR24305">
    <property type="entry name" value="CYTOCHROME P450"/>
    <property type="match status" value="1"/>
</dbReference>
<comment type="similarity">
    <text evidence="1">Belongs to the cytochrome P450 family.</text>
</comment>
<protein>
    <submittedName>
        <fullName evidence="2">Cytochrome P450</fullName>
    </submittedName>
</protein>
<dbReference type="EMBL" id="CP053418">
    <property type="protein sequence ID" value="QJW83789.1"/>
    <property type="molecule type" value="Genomic_DNA"/>
</dbReference>
<dbReference type="PANTHER" id="PTHR24305:SF166">
    <property type="entry name" value="CYTOCHROME P450 12A4, MITOCHONDRIAL-RELATED"/>
    <property type="match status" value="1"/>
</dbReference>
<evidence type="ECO:0000313" key="3">
    <source>
        <dbReference type="Proteomes" id="UP000500826"/>
    </source>
</evidence>
<organism evidence="2 3">
    <name type="scientific">Ramlibacter terrae</name>
    <dbReference type="NCBI Taxonomy" id="2732511"/>
    <lineage>
        <taxon>Bacteria</taxon>
        <taxon>Pseudomonadati</taxon>
        <taxon>Pseudomonadota</taxon>
        <taxon>Betaproteobacteria</taxon>
        <taxon>Burkholderiales</taxon>
        <taxon>Comamonadaceae</taxon>
        <taxon>Ramlibacter</taxon>
    </lineage>
</organism>
<keyword evidence="3" id="KW-1185">Reference proteome</keyword>
<reference evidence="2 3" key="1">
    <citation type="submission" date="2020-05" db="EMBL/GenBank/DDBJ databases">
        <title>Ramlibacter rhizophilus sp. nov., isolated from rhizosphere soil of national flower Mugunghwa from South Korea.</title>
        <authorList>
            <person name="Zheng-Fei Y."/>
            <person name="Huan T."/>
        </authorList>
    </citation>
    <scope>NUCLEOTIDE SEQUENCE [LARGE SCALE GENOMIC DNA]</scope>
    <source>
        <strain evidence="2 3">H242</strain>
    </source>
</reference>
<dbReference type="Gene3D" id="1.10.630.10">
    <property type="entry name" value="Cytochrome P450"/>
    <property type="match status" value="1"/>
</dbReference>
<dbReference type="PRINTS" id="PR00385">
    <property type="entry name" value="P450"/>
</dbReference>